<evidence type="ECO:0000313" key="9">
    <source>
        <dbReference type="Proteomes" id="UP001597532"/>
    </source>
</evidence>
<organism evidence="8 9">
    <name type="scientific">Arenibacter antarcticus</name>
    <dbReference type="NCBI Taxonomy" id="2040469"/>
    <lineage>
        <taxon>Bacteria</taxon>
        <taxon>Pseudomonadati</taxon>
        <taxon>Bacteroidota</taxon>
        <taxon>Flavobacteriia</taxon>
        <taxon>Flavobacteriales</taxon>
        <taxon>Flavobacteriaceae</taxon>
        <taxon>Arenibacter</taxon>
    </lineage>
</organism>
<evidence type="ECO:0000256" key="5">
    <source>
        <dbReference type="ARBA" id="ARBA00023237"/>
    </source>
</evidence>
<dbReference type="PROSITE" id="PS51257">
    <property type="entry name" value="PROKAR_LIPOPROTEIN"/>
    <property type="match status" value="1"/>
</dbReference>
<feature type="domain" description="SusD-like N-terminal" evidence="7">
    <location>
        <begin position="96"/>
        <end position="207"/>
    </location>
</feature>
<dbReference type="SUPFAM" id="SSF48452">
    <property type="entry name" value="TPR-like"/>
    <property type="match status" value="1"/>
</dbReference>
<sequence>MKNIKPTNKIMVSLLIILSILTGCDNDYFETQPDNLLSIDEIFTNRGQTERWWAGLFSEIPDMWGQPYGGYYYSISTDELDASNHSNPAINSGALNASTTPVNHSVLYQKIRLASIFLERVDDNEEILSQKGGVTIIRQYKGEVRFLRAYYYWLLMKEVGPVVIVPTEPGTPESDFQIPRSTWDESVKFVLSEIEAAKNNLPDDYYLEGTTVDGTQIGRINKIIATAVESQILLYHASPLYNGNSEMTDFRNPDGTQLINSTYDASRWETAAIKAKEAIDIAEAAGKGLFEVEDTDPFRAAFLSVRNLYWDGWEKEGIWIRPSSYTWGWETRTAPRSTPGTAFNYQSPVQRLVDDYRMKDGTSIDESPLYNENKFTNNGTQYYDKGTNLMFTEREARFYANITFNGAKNPGASKAGDSNSRVEFFSSGSSGKASAPRDWPTTGYTARKNIHPTFSVNPKITVNRPGMIIRLAELYLNYAEALNEADPGNPDITKYLNMVRSRAGLPEITTLISQDRMRDEIRLERRIELVFEGHRFFDVRRWMIPNEPGSNQGGPFFGMNMDAGSYLSDPDFHKRTHAFSRTAWQRKFYFMPYGQAEMDRNHQLINFPGY</sequence>
<dbReference type="RefSeq" id="WP_251808980.1">
    <property type="nucleotide sequence ID" value="NZ_CP166679.1"/>
</dbReference>
<keyword evidence="4" id="KW-0472">Membrane</keyword>
<proteinExistence type="inferred from homology"/>
<keyword evidence="9" id="KW-1185">Reference proteome</keyword>
<dbReference type="InterPro" id="IPR012944">
    <property type="entry name" value="SusD_RagB_dom"/>
</dbReference>
<evidence type="ECO:0000313" key="8">
    <source>
        <dbReference type="EMBL" id="MFD2788930.1"/>
    </source>
</evidence>
<reference evidence="9" key="1">
    <citation type="journal article" date="2019" name="Int. J. Syst. Evol. Microbiol.">
        <title>The Global Catalogue of Microorganisms (GCM) 10K type strain sequencing project: providing services to taxonomists for standard genome sequencing and annotation.</title>
        <authorList>
            <consortium name="The Broad Institute Genomics Platform"/>
            <consortium name="The Broad Institute Genome Sequencing Center for Infectious Disease"/>
            <person name="Wu L."/>
            <person name="Ma J."/>
        </authorList>
    </citation>
    <scope>NUCLEOTIDE SEQUENCE [LARGE SCALE GENOMIC DNA]</scope>
    <source>
        <strain evidence="9">KCTC 52924</strain>
    </source>
</reference>
<dbReference type="InterPro" id="IPR011990">
    <property type="entry name" value="TPR-like_helical_dom_sf"/>
</dbReference>
<dbReference type="Pfam" id="PF14322">
    <property type="entry name" value="SusD-like_3"/>
    <property type="match status" value="1"/>
</dbReference>
<gene>
    <name evidence="8" type="ORF">ACFS1K_04070</name>
</gene>
<comment type="similarity">
    <text evidence="2">Belongs to the SusD family.</text>
</comment>
<dbReference type="Proteomes" id="UP001597532">
    <property type="component" value="Unassembled WGS sequence"/>
</dbReference>
<dbReference type="Pfam" id="PF07980">
    <property type="entry name" value="SusD_RagB"/>
    <property type="match status" value="1"/>
</dbReference>
<dbReference type="InterPro" id="IPR033985">
    <property type="entry name" value="SusD-like_N"/>
</dbReference>
<protein>
    <submittedName>
        <fullName evidence="8">RagB/SusD family nutrient uptake outer membrane protein</fullName>
    </submittedName>
</protein>
<dbReference type="EMBL" id="JBHUOK010000008">
    <property type="protein sequence ID" value="MFD2788930.1"/>
    <property type="molecule type" value="Genomic_DNA"/>
</dbReference>
<feature type="domain" description="RagB/SusD" evidence="6">
    <location>
        <begin position="333"/>
        <end position="610"/>
    </location>
</feature>
<evidence type="ECO:0000256" key="2">
    <source>
        <dbReference type="ARBA" id="ARBA00006275"/>
    </source>
</evidence>
<keyword evidence="3" id="KW-0732">Signal</keyword>
<name>A0ABW5VF93_9FLAO</name>
<evidence type="ECO:0000256" key="1">
    <source>
        <dbReference type="ARBA" id="ARBA00004442"/>
    </source>
</evidence>
<accession>A0ABW5VF93</accession>
<evidence type="ECO:0000256" key="3">
    <source>
        <dbReference type="ARBA" id="ARBA00022729"/>
    </source>
</evidence>
<evidence type="ECO:0000256" key="4">
    <source>
        <dbReference type="ARBA" id="ARBA00023136"/>
    </source>
</evidence>
<comment type="caution">
    <text evidence="8">The sequence shown here is derived from an EMBL/GenBank/DDBJ whole genome shotgun (WGS) entry which is preliminary data.</text>
</comment>
<dbReference type="Gene3D" id="1.25.40.390">
    <property type="match status" value="1"/>
</dbReference>
<evidence type="ECO:0000259" key="7">
    <source>
        <dbReference type="Pfam" id="PF14322"/>
    </source>
</evidence>
<keyword evidence="5" id="KW-0998">Cell outer membrane</keyword>
<comment type="subcellular location">
    <subcellularLocation>
        <location evidence="1">Cell outer membrane</location>
    </subcellularLocation>
</comment>
<evidence type="ECO:0000259" key="6">
    <source>
        <dbReference type="Pfam" id="PF07980"/>
    </source>
</evidence>